<evidence type="ECO:0000313" key="3">
    <source>
        <dbReference type="Proteomes" id="UP000739538"/>
    </source>
</evidence>
<protein>
    <submittedName>
        <fullName evidence="2">Uncharacterized protein</fullName>
    </submittedName>
</protein>
<comment type="caution">
    <text evidence="2">The sequence shown here is derived from an EMBL/GenBank/DDBJ whole genome shotgun (WGS) entry which is preliminary data.</text>
</comment>
<dbReference type="EMBL" id="JAGQHS010000031">
    <property type="protein sequence ID" value="MCA9755748.1"/>
    <property type="molecule type" value="Genomic_DNA"/>
</dbReference>
<sequence length="277" mass="29896">MDWKTRLERLDRRIIFLVIFFAVLMPLFFPLGLSITPGPEATAFHAAIEALQPGDAVYLAADYDPGSLPELQPMLEAAIEQLCKKDVRIIAGSLWPACPPLVNRAFTQIAEGRFQKVYGTDYVNLGFKEGREVVMNQLGQSIRGVYPVDSAGAAIGDMPVMSGVDSYADIKLIVNVSAGYPGTKEWVQQVRSRYSIPIVAGCTAVSAPEYFPYFQSGQLSGLLGGLAGAAEYEVLVSGSGPAAKKMDAQSLGHIVIIGFILLGNLIYFLRSREGSVA</sequence>
<proteinExistence type="predicted"/>
<dbReference type="Proteomes" id="UP000739538">
    <property type="component" value="Unassembled WGS sequence"/>
</dbReference>
<keyword evidence="1" id="KW-0812">Transmembrane</keyword>
<accession>A0A956ND87</accession>
<feature type="transmembrane region" description="Helical" evidence="1">
    <location>
        <begin position="251"/>
        <end position="269"/>
    </location>
</feature>
<feature type="transmembrane region" description="Helical" evidence="1">
    <location>
        <begin position="14"/>
        <end position="33"/>
    </location>
</feature>
<reference evidence="2" key="2">
    <citation type="journal article" date="2021" name="Microbiome">
        <title>Successional dynamics and alternative stable states in a saline activated sludge microbial community over 9 years.</title>
        <authorList>
            <person name="Wang Y."/>
            <person name="Ye J."/>
            <person name="Ju F."/>
            <person name="Liu L."/>
            <person name="Boyd J.A."/>
            <person name="Deng Y."/>
            <person name="Parks D.H."/>
            <person name="Jiang X."/>
            <person name="Yin X."/>
            <person name="Woodcroft B.J."/>
            <person name="Tyson G.W."/>
            <person name="Hugenholtz P."/>
            <person name="Polz M.F."/>
            <person name="Zhang T."/>
        </authorList>
    </citation>
    <scope>NUCLEOTIDE SEQUENCE</scope>
    <source>
        <strain evidence="2">HKST-UBA02</strain>
    </source>
</reference>
<dbReference type="AlphaFoldDB" id="A0A956ND87"/>
<gene>
    <name evidence="2" type="ORF">KDA27_08105</name>
</gene>
<evidence type="ECO:0000256" key="1">
    <source>
        <dbReference type="SAM" id="Phobius"/>
    </source>
</evidence>
<name>A0A956ND87_UNCEI</name>
<reference evidence="2" key="1">
    <citation type="submission" date="2020-04" db="EMBL/GenBank/DDBJ databases">
        <authorList>
            <person name="Zhang T."/>
        </authorList>
    </citation>
    <scope>NUCLEOTIDE SEQUENCE</scope>
    <source>
        <strain evidence="2">HKST-UBA02</strain>
    </source>
</reference>
<keyword evidence="1" id="KW-0472">Membrane</keyword>
<keyword evidence="1" id="KW-1133">Transmembrane helix</keyword>
<evidence type="ECO:0000313" key="2">
    <source>
        <dbReference type="EMBL" id="MCA9755748.1"/>
    </source>
</evidence>
<organism evidence="2 3">
    <name type="scientific">Eiseniibacteriota bacterium</name>
    <dbReference type="NCBI Taxonomy" id="2212470"/>
    <lineage>
        <taxon>Bacteria</taxon>
        <taxon>Candidatus Eiseniibacteriota</taxon>
    </lineage>
</organism>